<evidence type="ECO:0000256" key="6">
    <source>
        <dbReference type="ARBA" id="ARBA00022729"/>
    </source>
</evidence>
<feature type="binding site" evidence="13">
    <location>
        <position position="185"/>
    </location>
    <ligand>
        <name>molybdate</name>
        <dbReference type="ChEBI" id="CHEBI:36264"/>
    </ligand>
</feature>
<keyword evidence="5 13" id="KW-0479">Metal-binding</keyword>
<dbReference type="RefSeq" id="WP_267988464.1">
    <property type="nucleotide sequence ID" value="NZ_JAPJZI010000001.1"/>
</dbReference>
<dbReference type="GO" id="GO:0030288">
    <property type="term" value="C:outer membrane-bounded periplasmic space"/>
    <property type="evidence" value="ECO:0007669"/>
    <property type="project" value="TreeGrafter"/>
</dbReference>
<keyword evidence="4" id="KW-1003">Cell membrane</keyword>
<dbReference type="AlphaFoldDB" id="A0A9X3UEF0"/>
<dbReference type="EMBL" id="JAPJZI010000001">
    <property type="protein sequence ID" value="MDA5396981.1"/>
    <property type="molecule type" value="Genomic_DNA"/>
</dbReference>
<evidence type="ECO:0000256" key="2">
    <source>
        <dbReference type="ARBA" id="ARBA00009175"/>
    </source>
</evidence>
<comment type="subunit">
    <text evidence="10">The complex is composed of two ATP-binding proteins (ModC), two transmembrane proteins (ModB) and a solute-binding protein (ModA).</text>
</comment>
<evidence type="ECO:0000256" key="7">
    <source>
        <dbReference type="ARBA" id="ARBA00023136"/>
    </source>
</evidence>
<dbReference type="GO" id="GO:0015689">
    <property type="term" value="P:molybdate ion transport"/>
    <property type="evidence" value="ECO:0007669"/>
    <property type="project" value="InterPro"/>
</dbReference>
<evidence type="ECO:0000256" key="11">
    <source>
        <dbReference type="ARBA" id="ARBA00073171"/>
    </source>
</evidence>
<evidence type="ECO:0000313" key="16">
    <source>
        <dbReference type="Proteomes" id="UP001151234"/>
    </source>
</evidence>
<dbReference type="InterPro" id="IPR050682">
    <property type="entry name" value="ModA/WtpA"/>
</dbReference>
<evidence type="ECO:0000256" key="14">
    <source>
        <dbReference type="SAM" id="SignalP"/>
    </source>
</evidence>
<proteinExistence type="inferred from homology"/>
<name>A0A9X3UEF0_9HYPH</name>
<keyword evidence="6 14" id="KW-0732">Signal</keyword>
<feature type="binding site" evidence="13">
    <location>
        <position position="59"/>
    </location>
    <ligand>
        <name>molybdate</name>
        <dbReference type="ChEBI" id="CHEBI:36264"/>
    </ligand>
</feature>
<comment type="caution">
    <text evidence="15">The sequence shown here is derived from an EMBL/GenBank/DDBJ whole genome shotgun (WGS) entry which is preliminary data.</text>
</comment>
<dbReference type="GO" id="GO:0005886">
    <property type="term" value="C:plasma membrane"/>
    <property type="evidence" value="ECO:0007669"/>
    <property type="project" value="UniProtKB-SubCell"/>
</dbReference>
<dbReference type="PIRSF" id="PIRSF004846">
    <property type="entry name" value="ModA"/>
    <property type="match status" value="1"/>
</dbReference>
<evidence type="ECO:0000256" key="13">
    <source>
        <dbReference type="PIRSR" id="PIRSR004846-1"/>
    </source>
</evidence>
<keyword evidence="16" id="KW-1185">Reference proteome</keyword>
<feature type="binding site" evidence="13">
    <location>
        <position position="140"/>
    </location>
    <ligand>
        <name>molybdate</name>
        <dbReference type="ChEBI" id="CHEBI:36264"/>
    </ligand>
</feature>
<dbReference type="Pfam" id="PF13531">
    <property type="entry name" value="SBP_bac_11"/>
    <property type="match status" value="1"/>
</dbReference>
<evidence type="ECO:0000256" key="3">
    <source>
        <dbReference type="ARBA" id="ARBA00022448"/>
    </source>
</evidence>
<keyword evidence="8" id="KW-0826">Tungsten</keyword>
<accession>A0A9X3UEF0</accession>
<comment type="subcellular location">
    <subcellularLocation>
        <location evidence="1">Cell membrane</location>
    </subcellularLocation>
</comment>
<feature type="binding site" evidence="13">
    <location>
        <position position="32"/>
    </location>
    <ligand>
        <name>molybdate</name>
        <dbReference type="ChEBI" id="CHEBI:36264"/>
    </ligand>
</feature>
<comment type="similarity">
    <text evidence="2">Belongs to the bacterial solute-binding protein ModA family.</text>
</comment>
<evidence type="ECO:0000256" key="10">
    <source>
        <dbReference type="ARBA" id="ARBA00062515"/>
    </source>
</evidence>
<evidence type="ECO:0000313" key="15">
    <source>
        <dbReference type="EMBL" id="MDA5396981.1"/>
    </source>
</evidence>
<organism evidence="15 16">
    <name type="scientific">Hoeflea prorocentri</name>
    <dbReference type="NCBI Taxonomy" id="1922333"/>
    <lineage>
        <taxon>Bacteria</taxon>
        <taxon>Pseudomonadati</taxon>
        <taxon>Pseudomonadota</taxon>
        <taxon>Alphaproteobacteria</taxon>
        <taxon>Hyphomicrobiales</taxon>
        <taxon>Rhizobiaceae</taxon>
        <taxon>Hoeflea</taxon>
    </lineage>
</organism>
<protein>
    <recommendedName>
        <fullName evidence="11">Molybdate-binding protein ModA</fullName>
    </recommendedName>
    <alternativeName>
        <fullName evidence="12">Molybdate/tungstate-binding protein ModA</fullName>
    </alternativeName>
</protein>
<dbReference type="GO" id="GO:0030973">
    <property type="term" value="F:molybdate ion binding"/>
    <property type="evidence" value="ECO:0007669"/>
    <property type="project" value="TreeGrafter"/>
</dbReference>
<gene>
    <name evidence="15" type="primary">modA</name>
    <name evidence="15" type="ORF">OQ273_00215</name>
</gene>
<evidence type="ECO:0000256" key="4">
    <source>
        <dbReference type="ARBA" id="ARBA00022475"/>
    </source>
</evidence>
<dbReference type="InterPro" id="IPR005950">
    <property type="entry name" value="ModA"/>
</dbReference>
<keyword evidence="13" id="KW-0500">Molybdenum</keyword>
<evidence type="ECO:0000256" key="12">
    <source>
        <dbReference type="ARBA" id="ARBA00078141"/>
    </source>
</evidence>
<keyword evidence="7" id="KW-0472">Membrane</keyword>
<comment type="function">
    <text evidence="9">Involved in the transport of molybdenum into the cell. Part of the binding-protein-dependent transport system ModABCD.</text>
</comment>
<reference evidence="15" key="1">
    <citation type="submission" date="2022-11" db="EMBL/GenBank/DDBJ databases">
        <title>Draft genome sequence of Hoeflea poritis E7-10 and Hoeflea prorocentri PM5-8, separated from scleractinian coral Porites lutea and marine dinoflagellate.</title>
        <authorList>
            <person name="Zhang G."/>
            <person name="Wei Q."/>
            <person name="Cai L."/>
        </authorList>
    </citation>
    <scope>NUCLEOTIDE SEQUENCE</scope>
    <source>
        <strain evidence="15">PM5-8</strain>
    </source>
</reference>
<feature type="binding site" evidence="13">
    <location>
        <position position="167"/>
    </location>
    <ligand>
        <name>molybdate</name>
        <dbReference type="ChEBI" id="CHEBI:36264"/>
    </ligand>
</feature>
<keyword evidence="3" id="KW-0813">Transport</keyword>
<dbReference type="PANTHER" id="PTHR30632:SF17">
    <property type="entry name" value="MOLYBDATE-BINDING PROTEIN MODA"/>
    <property type="match status" value="1"/>
</dbReference>
<dbReference type="NCBIfam" id="TIGR01256">
    <property type="entry name" value="modA"/>
    <property type="match status" value="1"/>
</dbReference>
<dbReference type="SUPFAM" id="SSF53850">
    <property type="entry name" value="Periplasmic binding protein-like II"/>
    <property type="match status" value="1"/>
</dbReference>
<evidence type="ECO:0000256" key="9">
    <source>
        <dbReference type="ARBA" id="ARBA00056002"/>
    </source>
</evidence>
<dbReference type="FunFam" id="3.40.190.10:FF:000030">
    <property type="entry name" value="Molybdate ABC transporter substrate-binding protein"/>
    <property type="match status" value="1"/>
</dbReference>
<dbReference type="PANTHER" id="PTHR30632">
    <property type="entry name" value="MOLYBDATE-BINDING PERIPLASMIC PROTEIN"/>
    <property type="match status" value="1"/>
</dbReference>
<dbReference type="Gene3D" id="3.40.190.10">
    <property type="entry name" value="Periplasmic binding protein-like II"/>
    <property type="match status" value="2"/>
</dbReference>
<evidence type="ECO:0000256" key="5">
    <source>
        <dbReference type="ARBA" id="ARBA00022723"/>
    </source>
</evidence>
<evidence type="ECO:0000256" key="1">
    <source>
        <dbReference type="ARBA" id="ARBA00004236"/>
    </source>
</evidence>
<evidence type="ECO:0000256" key="8">
    <source>
        <dbReference type="ARBA" id="ARBA00023245"/>
    </source>
</evidence>
<dbReference type="Proteomes" id="UP001151234">
    <property type="component" value="Unassembled WGS sequence"/>
</dbReference>
<feature type="signal peptide" evidence="14">
    <location>
        <begin position="1"/>
        <end position="21"/>
    </location>
</feature>
<feature type="chain" id="PRO_5040859663" description="Molybdate-binding protein ModA" evidence="14">
    <location>
        <begin position="22"/>
        <end position="254"/>
    </location>
</feature>
<sequence length="254" mass="26817">MLWRLTVAIMALCATLASVQASERTLVFAAASMKDAVEAVARAYEAETGNAVAVSFAGSGALARQIEAGAPADLYLAANAEWMDYLEARELIDAESRLDVAGNELVAVARSDGSNKTKTGAPDVLRTGRFAMGDPSHVPAGIYARQALETLQLWNELQSLAAFGENVRIALALAARGDVAFALVYRSDAAMRDDVDVVYRFSGDLHAPIVYPLALTADANAGAQAFYDYFTLQAESGALEPFGFTKPATVGKGS</sequence>
<dbReference type="GO" id="GO:0046872">
    <property type="term" value="F:metal ion binding"/>
    <property type="evidence" value="ECO:0007669"/>
    <property type="project" value="UniProtKB-KW"/>
</dbReference>